<evidence type="ECO:0000313" key="2">
    <source>
        <dbReference type="Proteomes" id="UP000450457"/>
    </source>
</evidence>
<name>A0A845F600_9BACI</name>
<proteinExistence type="predicted"/>
<dbReference type="GeneID" id="78005493"/>
<dbReference type="OrthoDB" id="2848405at2"/>
<evidence type="ECO:0000313" key="1">
    <source>
        <dbReference type="EMBL" id="MYL69350.1"/>
    </source>
</evidence>
<gene>
    <name evidence="1" type="ORF">GLW00_00730</name>
</gene>
<accession>A0A845F600</accession>
<dbReference type="Proteomes" id="UP000450457">
    <property type="component" value="Unassembled WGS sequence"/>
</dbReference>
<dbReference type="AlphaFoldDB" id="A0A845F600"/>
<dbReference type="RefSeq" id="WP_160910563.1">
    <property type="nucleotide sequence ID" value="NZ_WMFA01000001.1"/>
</dbReference>
<reference evidence="1 2" key="1">
    <citation type="submission" date="2019-11" db="EMBL/GenBank/DDBJ databases">
        <title>Genome sequences of 17 halophilic strains isolated from different environments.</title>
        <authorList>
            <person name="Furrow R.E."/>
        </authorList>
    </citation>
    <scope>NUCLEOTIDE SEQUENCE [LARGE SCALE GENOMIC DNA]</scope>
    <source>
        <strain evidence="1 2">SL-4</strain>
    </source>
</reference>
<comment type="caution">
    <text evidence="1">The sequence shown here is derived from an EMBL/GenBank/DDBJ whole genome shotgun (WGS) entry which is preliminary data.</text>
</comment>
<sequence length="247" mass="28351">MTEDKKNVVAFAQPSKQTAPFRHGQPLSEEVVDAFLPELYNEFVSFIVDRVGEVYRPLLMEFVEDHDPPEDKRLVLELNLFWWRVLYDVSENESVSFVEDFCVERKQGLKQNPLMKSWLGEWEKATPKLYYIGEKFGANAFAAVDMMTDETVDVVLIDRKVKDPEQGSIAVGTLIPMGDALYFPVTGFYCFDPEVSKEIARPLMYHYKKELVESPVLEGFVHVLSIALQMERMILEKTTPSSPLKSP</sequence>
<organism evidence="1 2">
    <name type="scientific">Halobacillus litoralis</name>
    <dbReference type="NCBI Taxonomy" id="45668"/>
    <lineage>
        <taxon>Bacteria</taxon>
        <taxon>Bacillati</taxon>
        <taxon>Bacillota</taxon>
        <taxon>Bacilli</taxon>
        <taxon>Bacillales</taxon>
        <taxon>Bacillaceae</taxon>
        <taxon>Halobacillus</taxon>
    </lineage>
</organism>
<dbReference type="EMBL" id="WMFA01000001">
    <property type="protein sequence ID" value="MYL69350.1"/>
    <property type="molecule type" value="Genomic_DNA"/>
</dbReference>
<protein>
    <submittedName>
        <fullName evidence="1">Uncharacterized protein</fullName>
    </submittedName>
</protein>